<dbReference type="Gene3D" id="3.40.50.1580">
    <property type="entry name" value="Nucleoside phosphorylase domain"/>
    <property type="match status" value="1"/>
</dbReference>
<protein>
    <submittedName>
        <fullName evidence="2">5'-methylthioadenosine/S-adenosylhomocysteine nucleosidase</fullName>
    </submittedName>
</protein>
<proteinExistence type="predicted"/>
<evidence type="ECO:0000313" key="3">
    <source>
        <dbReference type="Proteomes" id="UP000193017"/>
    </source>
</evidence>
<sequence>MQQHDAGQPQGGSGRLGGRDVLFVMAVSAEYGPALSARIAPLMTGVGPVEAALVTSAALARMADAGRLPDLAICLGSAGSRDLVQGAVYQASSVSYRDMDASALGFARGVTPLSGLPAQLPLMTVPGLPCATLSTGAAVISGPGYDGIDAQMVDMETWAVARACMAHGVPLIGLRGISDGAAPLGGMMDWMRYLDVIDRRLAEALDVVAAGLAG</sequence>
<gene>
    <name evidence="2" type="ORF">B0A89_11755</name>
</gene>
<accession>A0A1W6CZC3</accession>
<dbReference type="SUPFAM" id="SSF53167">
    <property type="entry name" value="Purine and uridine phosphorylases"/>
    <property type="match status" value="1"/>
</dbReference>
<organism evidence="2 3">
    <name type="scientific">Paracoccus contaminans</name>
    <dbReference type="NCBI Taxonomy" id="1945662"/>
    <lineage>
        <taxon>Bacteria</taxon>
        <taxon>Pseudomonadati</taxon>
        <taxon>Pseudomonadota</taxon>
        <taxon>Alphaproteobacteria</taxon>
        <taxon>Rhodobacterales</taxon>
        <taxon>Paracoccaceae</taxon>
        <taxon>Paracoccus</taxon>
    </lineage>
</organism>
<dbReference type="InterPro" id="IPR035994">
    <property type="entry name" value="Nucleoside_phosphorylase_sf"/>
</dbReference>
<dbReference type="GO" id="GO:0003824">
    <property type="term" value="F:catalytic activity"/>
    <property type="evidence" value="ECO:0007669"/>
    <property type="project" value="InterPro"/>
</dbReference>
<dbReference type="NCBIfam" id="TIGR01705">
    <property type="entry name" value="MTA_SAH-nuc-hyp"/>
    <property type="match status" value="1"/>
</dbReference>
<feature type="domain" description="Nucleoside phosphorylase" evidence="1">
    <location>
        <begin position="148"/>
        <end position="185"/>
    </location>
</feature>
<evidence type="ECO:0000259" key="1">
    <source>
        <dbReference type="Pfam" id="PF01048"/>
    </source>
</evidence>
<dbReference type="InterPro" id="IPR000845">
    <property type="entry name" value="Nucleoside_phosphorylase_d"/>
</dbReference>
<dbReference type="EMBL" id="CP020612">
    <property type="protein sequence ID" value="ARJ70196.1"/>
    <property type="molecule type" value="Genomic_DNA"/>
</dbReference>
<dbReference type="Pfam" id="PF01048">
    <property type="entry name" value="PNP_UDP_1"/>
    <property type="match status" value="1"/>
</dbReference>
<dbReference type="Proteomes" id="UP000193017">
    <property type="component" value="Chromosome"/>
</dbReference>
<dbReference type="GO" id="GO:0009116">
    <property type="term" value="P:nucleoside metabolic process"/>
    <property type="evidence" value="ECO:0007669"/>
    <property type="project" value="InterPro"/>
</dbReference>
<name>A0A1W6CZC3_9RHOB</name>
<evidence type="ECO:0000313" key="2">
    <source>
        <dbReference type="EMBL" id="ARJ70196.1"/>
    </source>
</evidence>
<dbReference type="STRING" id="1945662.B0A89_11755"/>
<dbReference type="RefSeq" id="WP_085378312.1">
    <property type="nucleotide sequence ID" value="NZ_CP020612.1"/>
</dbReference>
<reference evidence="2 3" key="1">
    <citation type="submission" date="2017-03" db="EMBL/GenBank/DDBJ databases">
        <title>Genome sequence of Paracoccus contaminans isolated from a water microcosm.</title>
        <authorList>
            <person name="Aurass P."/>
            <person name="Karste S."/>
            <person name="Trost E."/>
            <person name="Glaeser S.P."/>
            <person name="Kaempfer P."/>
            <person name="Flieger A."/>
        </authorList>
    </citation>
    <scope>NUCLEOTIDE SEQUENCE [LARGE SCALE GENOMIC DNA]</scope>
    <source>
        <strain evidence="3">RKI 16-01929T\LMG 29738T\CCM 8701T\CIP 111112T</strain>
    </source>
</reference>
<dbReference type="AlphaFoldDB" id="A0A1W6CZC3"/>
<dbReference type="InterPro" id="IPR010050">
    <property type="entry name" value="MTA_SAH_nuc_hyp"/>
</dbReference>
<keyword evidence="3" id="KW-1185">Reference proteome</keyword>
<dbReference type="OrthoDB" id="997641at2"/>
<dbReference type="KEGG" id="pcon:B0A89_11755"/>